<evidence type="ECO:0000313" key="2">
    <source>
        <dbReference type="Proteomes" id="UP001280121"/>
    </source>
</evidence>
<dbReference type="InterPro" id="IPR006912">
    <property type="entry name" value="Harbinger_derived_prot"/>
</dbReference>
<proteinExistence type="predicted"/>
<evidence type="ECO:0000313" key="1">
    <source>
        <dbReference type="EMBL" id="KAK2652186.1"/>
    </source>
</evidence>
<sequence>MDAKEEQMLVQHGQFQQTMTQYLNQQNNPVKRGDSIPVEAHDNYFVQRRDNVGRLSLFTFQKITTVFRMLAYGCPTDATDEYIKIRESTTIESLKRFYRAVMEEFTDEYLRSPNAIDVVRLLRIGPIRFLHKHILHDIMTTCIIMYNMIITDERDVDASLEDHMEAPTPETEMMLDEIPDFNNS</sequence>
<organism evidence="1 2">
    <name type="scientific">Dipteronia dyeriana</name>
    <dbReference type="NCBI Taxonomy" id="168575"/>
    <lineage>
        <taxon>Eukaryota</taxon>
        <taxon>Viridiplantae</taxon>
        <taxon>Streptophyta</taxon>
        <taxon>Embryophyta</taxon>
        <taxon>Tracheophyta</taxon>
        <taxon>Spermatophyta</taxon>
        <taxon>Magnoliopsida</taxon>
        <taxon>eudicotyledons</taxon>
        <taxon>Gunneridae</taxon>
        <taxon>Pentapetalae</taxon>
        <taxon>rosids</taxon>
        <taxon>malvids</taxon>
        <taxon>Sapindales</taxon>
        <taxon>Sapindaceae</taxon>
        <taxon>Hippocastanoideae</taxon>
        <taxon>Acereae</taxon>
        <taxon>Dipteronia</taxon>
    </lineage>
</organism>
<accession>A0AAD9X3L6</accession>
<name>A0AAD9X3L6_9ROSI</name>
<reference evidence="1" key="1">
    <citation type="journal article" date="2023" name="Plant J.">
        <title>Genome sequences and population genomics provide insights into the demographic history, inbreeding, and mutation load of two 'living fossil' tree species of Dipteronia.</title>
        <authorList>
            <person name="Feng Y."/>
            <person name="Comes H.P."/>
            <person name="Chen J."/>
            <person name="Zhu S."/>
            <person name="Lu R."/>
            <person name="Zhang X."/>
            <person name="Li P."/>
            <person name="Qiu J."/>
            <person name="Olsen K.M."/>
            <person name="Qiu Y."/>
        </authorList>
    </citation>
    <scope>NUCLEOTIDE SEQUENCE</scope>
    <source>
        <strain evidence="1">KIB01</strain>
    </source>
</reference>
<dbReference type="Pfam" id="PF04827">
    <property type="entry name" value="Plant_tran"/>
    <property type="match status" value="1"/>
</dbReference>
<comment type="caution">
    <text evidence="1">The sequence shown here is derived from an EMBL/GenBank/DDBJ whole genome shotgun (WGS) entry which is preliminary data.</text>
</comment>
<dbReference type="PANTHER" id="PTHR47150:SF7">
    <property type="entry name" value="NUCLEASE"/>
    <property type="match status" value="1"/>
</dbReference>
<dbReference type="Proteomes" id="UP001280121">
    <property type="component" value="Unassembled WGS sequence"/>
</dbReference>
<keyword evidence="2" id="KW-1185">Reference proteome</keyword>
<protein>
    <submittedName>
        <fullName evidence="1">Uncharacterized protein</fullName>
    </submittedName>
</protein>
<dbReference type="EMBL" id="JANJYI010000004">
    <property type="protein sequence ID" value="KAK2652186.1"/>
    <property type="molecule type" value="Genomic_DNA"/>
</dbReference>
<dbReference type="PANTHER" id="PTHR47150">
    <property type="entry name" value="OS12G0169200 PROTEIN"/>
    <property type="match status" value="1"/>
</dbReference>
<gene>
    <name evidence="1" type="ORF">Ddye_012042</name>
</gene>
<dbReference type="AlphaFoldDB" id="A0AAD9X3L6"/>